<evidence type="ECO:0000313" key="2">
    <source>
        <dbReference type="EMBL" id="MCB2407973.1"/>
    </source>
</evidence>
<keyword evidence="3" id="KW-1185">Reference proteome</keyword>
<accession>A0ABS8AQU2</accession>
<name>A0ABS8AQU2_9BACT</name>
<dbReference type="RefSeq" id="WP_226174461.1">
    <property type="nucleotide sequence ID" value="NZ_JAJADR010000002.1"/>
</dbReference>
<proteinExistence type="predicted"/>
<dbReference type="Gene3D" id="3.40.50.1820">
    <property type="entry name" value="alpha/beta hydrolase"/>
    <property type="match status" value="1"/>
</dbReference>
<dbReference type="EMBL" id="JAJADR010000002">
    <property type="protein sequence ID" value="MCB2407973.1"/>
    <property type="molecule type" value="Genomic_DNA"/>
</dbReference>
<gene>
    <name evidence="2" type="ORF">LGH74_08290</name>
</gene>
<protein>
    <submittedName>
        <fullName evidence="2">Lipase family protein</fullName>
    </submittedName>
</protein>
<dbReference type="Pfam" id="PF01764">
    <property type="entry name" value="Lipase_3"/>
    <property type="match status" value="1"/>
</dbReference>
<evidence type="ECO:0000313" key="3">
    <source>
        <dbReference type="Proteomes" id="UP001165296"/>
    </source>
</evidence>
<reference evidence="2" key="1">
    <citation type="submission" date="2021-10" db="EMBL/GenBank/DDBJ databases">
        <authorList>
            <person name="Dean J.D."/>
            <person name="Kim M.K."/>
            <person name="Newey C.N."/>
            <person name="Stoker T.S."/>
            <person name="Thompson D.W."/>
            <person name="Grose J.H."/>
        </authorList>
    </citation>
    <scope>NUCLEOTIDE SEQUENCE</scope>
    <source>
        <strain evidence="2">BT178</strain>
    </source>
</reference>
<sequence>MPTPTPAAPATADLSYIDPALTLLLAAASLAAYNDFSTGTFATPAGYRFLARFQGWDGVIGSLGTAEKYGLIFQSTAPGTNQLLIAFRGTSSHLDIFEDAFLDKRAFVPAANAAQVPASVLVEAGFYEVYSLAGTMPQSMQQTLFELLDSLKPTELLVTGHSLGAALSQLFSLDVAVSRPGLKVTNLNFASPRVGDAAWGQLCDTLGVSATITRVINYHDAVPDYPLADLGYVSVGAQFQTAFRAYHLLEENPLSNHSLANLQTVLTHALALTPQVWADGTFTDAEFGIWMQSLAVPALSRGELLARLQEVYALAHPAPHVALPTQVRRATNGQVVPRTAAPVG</sequence>
<organism evidence="2 3">
    <name type="scientific">Hymenobacter lucidus</name>
    <dbReference type="NCBI Taxonomy" id="2880930"/>
    <lineage>
        <taxon>Bacteria</taxon>
        <taxon>Pseudomonadati</taxon>
        <taxon>Bacteroidota</taxon>
        <taxon>Cytophagia</taxon>
        <taxon>Cytophagales</taxon>
        <taxon>Hymenobacteraceae</taxon>
        <taxon>Hymenobacter</taxon>
    </lineage>
</organism>
<dbReference type="PANTHER" id="PTHR45856">
    <property type="entry name" value="ALPHA/BETA-HYDROLASES SUPERFAMILY PROTEIN"/>
    <property type="match status" value="1"/>
</dbReference>
<dbReference type="SUPFAM" id="SSF53474">
    <property type="entry name" value="alpha/beta-Hydrolases"/>
    <property type="match status" value="1"/>
</dbReference>
<dbReference type="InterPro" id="IPR029058">
    <property type="entry name" value="AB_hydrolase_fold"/>
</dbReference>
<dbReference type="PANTHER" id="PTHR45856:SF24">
    <property type="entry name" value="FUNGAL LIPASE-LIKE DOMAIN-CONTAINING PROTEIN"/>
    <property type="match status" value="1"/>
</dbReference>
<dbReference type="InterPro" id="IPR002921">
    <property type="entry name" value="Fungal_lipase-type"/>
</dbReference>
<comment type="caution">
    <text evidence="2">The sequence shown here is derived from an EMBL/GenBank/DDBJ whole genome shotgun (WGS) entry which is preliminary data.</text>
</comment>
<dbReference type="Proteomes" id="UP001165296">
    <property type="component" value="Unassembled WGS sequence"/>
</dbReference>
<evidence type="ECO:0000259" key="1">
    <source>
        <dbReference type="Pfam" id="PF01764"/>
    </source>
</evidence>
<feature type="domain" description="Fungal lipase-type" evidence="1">
    <location>
        <begin position="85"/>
        <end position="228"/>
    </location>
</feature>
<dbReference type="CDD" id="cd00519">
    <property type="entry name" value="Lipase_3"/>
    <property type="match status" value="1"/>
</dbReference>
<dbReference type="InterPro" id="IPR051218">
    <property type="entry name" value="Sec_MonoDiacylglyc_Lipase"/>
</dbReference>